<feature type="signal peptide" evidence="3">
    <location>
        <begin position="1"/>
        <end position="31"/>
    </location>
</feature>
<name>A0A7S3L6Z9_9STRA</name>
<evidence type="ECO:0000256" key="3">
    <source>
        <dbReference type="SAM" id="SignalP"/>
    </source>
</evidence>
<dbReference type="EMBL" id="HBIM01014043">
    <property type="protein sequence ID" value="CAE0414060.1"/>
    <property type="molecule type" value="Transcribed_RNA"/>
</dbReference>
<evidence type="ECO:0000256" key="1">
    <source>
        <dbReference type="SAM" id="MobiDB-lite"/>
    </source>
</evidence>
<keyword evidence="3" id="KW-0732">Signal</keyword>
<accession>A0A7S3L6Z9</accession>
<feature type="transmembrane region" description="Helical" evidence="2">
    <location>
        <begin position="158"/>
        <end position="176"/>
    </location>
</feature>
<keyword evidence="2" id="KW-0472">Membrane</keyword>
<keyword evidence="2" id="KW-0812">Transmembrane</keyword>
<evidence type="ECO:0000313" key="4">
    <source>
        <dbReference type="EMBL" id="CAE0414060.1"/>
    </source>
</evidence>
<sequence>MKERCCNLCSRRRQWLCVILLLLSAVSRTHAMVQLDLDLDLLLENDNTTTTAPTASNMTTAAPTAMNSSNTTFAPTMAPTNATDNVTTVAPTTVAPTVANTSAPTMAPVTQAPTTAAPTVPGTTPAPTVVPTSQPSGGDKPAPPHHGISFFRFVEKTIAYLILLVLALLGFGAFMANRYRIYFFLRGVWYTILQMECTLWLIRQLRLSDYFGYQPVDPSLNPSIFENELNEGLLMRETDT</sequence>
<protein>
    <submittedName>
        <fullName evidence="4">Uncharacterized protein</fullName>
    </submittedName>
</protein>
<organism evidence="4">
    <name type="scientific">Amphora coffeiformis</name>
    <dbReference type="NCBI Taxonomy" id="265554"/>
    <lineage>
        <taxon>Eukaryota</taxon>
        <taxon>Sar</taxon>
        <taxon>Stramenopiles</taxon>
        <taxon>Ochrophyta</taxon>
        <taxon>Bacillariophyta</taxon>
        <taxon>Bacillariophyceae</taxon>
        <taxon>Bacillariophycidae</taxon>
        <taxon>Thalassiophysales</taxon>
        <taxon>Catenulaceae</taxon>
        <taxon>Amphora</taxon>
    </lineage>
</organism>
<proteinExistence type="predicted"/>
<evidence type="ECO:0000256" key="2">
    <source>
        <dbReference type="SAM" id="Phobius"/>
    </source>
</evidence>
<gene>
    <name evidence="4" type="ORF">ACOF00016_LOCUS11303</name>
</gene>
<feature type="region of interest" description="Disordered" evidence="1">
    <location>
        <begin position="114"/>
        <end position="142"/>
    </location>
</feature>
<feature type="compositionally biased region" description="Low complexity" evidence="1">
    <location>
        <begin position="114"/>
        <end position="132"/>
    </location>
</feature>
<feature type="chain" id="PRO_5031437805" evidence="3">
    <location>
        <begin position="32"/>
        <end position="240"/>
    </location>
</feature>
<reference evidence="4" key="1">
    <citation type="submission" date="2021-01" db="EMBL/GenBank/DDBJ databases">
        <authorList>
            <person name="Corre E."/>
            <person name="Pelletier E."/>
            <person name="Niang G."/>
            <person name="Scheremetjew M."/>
            <person name="Finn R."/>
            <person name="Kale V."/>
            <person name="Holt S."/>
            <person name="Cochrane G."/>
            <person name="Meng A."/>
            <person name="Brown T."/>
            <person name="Cohen L."/>
        </authorList>
    </citation>
    <scope>NUCLEOTIDE SEQUENCE</scope>
    <source>
        <strain evidence="4">CCMP127</strain>
    </source>
</reference>
<keyword evidence="2" id="KW-1133">Transmembrane helix</keyword>
<dbReference type="AlphaFoldDB" id="A0A7S3L6Z9"/>